<dbReference type="PANTHER" id="PTHR33751:SF9">
    <property type="entry name" value="CYTOCHROME C4"/>
    <property type="match status" value="1"/>
</dbReference>
<proteinExistence type="predicted"/>
<keyword evidence="2" id="KW-0349">Heme</keyword>
<evidence type="ECO:0000256" key="5">
    <source>
        <dbReference type="ARBA" id="ARBA00023004"/>
    </source>
</evidence>
<keyword evidence="3" id="KW-0479">Metal-binding</keyword>
<evidence type="ECO:0000256" key="4">
    <source>
        <dbReference type="ARBA" id="ARBA00022982"/>
    </source>
</evidence>
<dbReference type="InterPro" id="IPR036909">
    <property type="entry name" value="Cyt_c-like_dom_sf"/>
</dbReference>
<dbReference type="GO" id="GO:0020037">
    <property type="term" value="F:heme binding"/>
    <property type="evidence" value="ECO:0007669"/>
    <property type="project" value="InterPro"/>
</dbReference>
<evidence type="ECO:0000256" key="3">
    <source>
        <dbReference type="ARBA" id="ARBA00022723"/>
    </source>
</evidence>
<dbReference type="SUPFAM" id="SSF46626">
    <property type="entry name" value="Cytochrome c"/>
    <property type="match status" value="1"/>
</dbReference>
<organism evidence="7">
    <name type="scientific">hydrothermal vent metagenome</name>
    <dbReference type="NCBI Taxonomy" id="652676"/>
    <lineage>
        <taxon>unclassified sequences</taxon>
        <taxon>metagenomes</taxon>
        <taxon>ecological metagenomes</taxon>
    </lineage>
</organism>
<reference evidence="7" key="1">
    <citation type="submission" date="2018-06" db="EMBL/GenBank/DDBJ databases">
        <authorList>
            <person name="Zhirakovskaya E."/>
        </authorList>
    </citation>
    <scope>NUCLEOTIDE SEQUENCE</scope>
</reference>
<evidence type="ECO:0000256" key="1">
    <source>
        <dbReference type="ARBA" id="ARBA00022448"/>
    </source>
</evidence>
<dbReference type="PANTHER" id="PTHR33751">
    <property type="entry name" value="CBB3-TYPE CYTOCHROME C OXIDASE SUBUNIT FIXP"/>
    <property type="match status" value="1"/>
</dbReference>
<keyword evidence="5" id="KW-0408">Iron</keyword>
<sequence>MYKMKLLAAITGLVLSALSTISFAEAPDGAALYQKSCLACHGVDAKTPILPVYPKLAGQNEEYIINQLRDIKVGARNSGQSVIMMGILIPLPDEQIVAIAKWIAAQK</sequence>
<dbReference type="InterPro" id="IPR050597">
    <property type="entry name" value="Cytochrome_c_Oxidase_Subunit"/>
</dbReference>
<dbReference type="GO" id="GO:0046872">
    <property type="term" value="F:metal ion binding"/>
    <property type="evidence" value="ECO:0007669"/>
    <property type="project" value="UniProtKB-KW"/>
</dbReference>
<dbReference type="EMBL" id="UOFX01000016">
    <property type="protein sequence ID" value="VAX06713.1"/>
    <property type="molecule type" value="Genomic_DNA"/>
</dbReference>
<accession>A0A3B1B437</accession>
<evidence type="ECO:0000259" key="6">
    <source>
        <dbReference type="PROSITE" id="PS51007"/>
    </source>
</evidence>
<dbReference type="PROSITE" id="PS51007">
    <property type="entry name" value="CYTC"/>
    <property type="match status" value="1"/>
</dbReference>
<evidence type="ECO:0000256" key="2">
    <source>
        <dbReference type="ARBA" id="ARBA00022617"/>
    </source>
</evidence>
<dbReference type="Pfam" id="PF00034">
    <property type="entry name" value="Cytochrom_C"/>
    <property type="match status" value="1"/>
</dbReference>
<name>A0A3B1B437_9ZZZZ</name>
<keyword evidence="1" id="KW-0813">Transport</keyword>
<evidence type="ECO:0000313" key="7">
    <source>
        <dbReference type="EMBL" id="VAX06713.1"/>
    </source>
</evidence>
<keyword evidence="4" id="KW-0249">Electron transport</keyword>
<dbReference type="AlphaFoldDB" id="A0A3B1B437"/>
<protein>
    <recommendedName>
        <fullName evidence="6">Cytochrome c domain-containing protein</fullName>
    </recommendedName>
</protein>
<dbReference type="Gene3D" id="1.10.760.10">
    <property type="entry name" value="Cytochrome c-like domain"/>
    <property type="match status" value="1"/>
</dbReference>
<feature type="domain" description="Cytochrome c" evidence="6">
    <location>
        <begin position="24"/>
        <end position="107"/>
    </location>
</feature>
<gene>
    <name evidence="7" type="ORF">MNBD_GAMMA26-467</name>
</gene>
<dbReference type="InterPro" id="IPR009056">
    <property type="entry name" value="Cyt_c-like_dom"/>
</dbReference>
<dbReference type="GO" id="GO:0009055">
    <property type="term" value="F:electron transfer activity"/>
    <property type="evidence" value="ECO:0007669"/>
    <property type="project" value="InterPro"/>
</dbReference>